<feature type="domain" description="PhoD-like phosphatase" evidence="2">
    <location>
        <begin position="759"/>
        <end position="1019"/>
    </location>
</feature>
<accession>A0ABR1M1V0</accession>
<feature type="region of interest" description="Disordered" evidence="1">
    <location>
        <begin position="1227"/>
        <end position="1297"/>
    </location>
</feature>
<sequence>MDARLESAPYTRGPQPPPPQAYQAQNLQQPASYRRYPQQPTPAYARPPEDLIYPQQYNAPAPNGSARPSKRRGSASNPHSTNGQTTSYATPPETLRYDDVYTGSFAAPAGSQSHKRYQPAPAMRTEGSTRAHVYTQVEPMRQLDQAPTSPNVAPPVPDRGNDSSATAPVRRGRGSVSHRSPLQKLEGALDNISKEERRARVADAEARAEERLAARRASEQHDYSRTRTRRFSSAAAPEPAVERVPSDRRNVSMPEPVPSASNRPRKDPDEGTVHRKPVGQDQHVTQPSRRGAQRKQEAYNSENRGKRAALPANGPGRSVKFREPDANTSHSSGPAAVATSAGIALAGVDSPNEHRQEPQPAIGRNGSMGRSNSRKLQKRNVPQEYQKPLASRDNRKAPDAYRQLSSDRMGHSQGARAAETYHETDPVPREVVRKPVSEGPRYEVPPQTAGARRAQDKVGFNQEDPAAVAADREEQGHRHLSGLFHRHHSEERRYAPFKGLDDWKTADKAILTADDLNVDGDSETDLAQAWWERTGSHRRRASQTGIASAQYDGLNGSYDDQTGQTRFNPTLYMKCGPLLRYTGMKRESRMGRNDRWLWRGSVMIVTIDRYSNYDTPPVLRLFVQSKFLLPPPPAELDESNGQKLASEYVDPLAGEAKVSRTGKTLYVRPVEDLEEGIDLSTREDDTGLFELSRSASNNRSRISRKDGEKAGKFREVKAARLHAERGVTFWRFNIEVELGKVQSRLAYRINRGPAIGFWVPARGETMNIMFHSCNGFSLSVDPNQFCGPDPMWRDVLNNHQTRPFHVMIGGGDQIYNDKSTQATTYFKEWLATKNAMIKHTAQFTPEMQDELEQFYLDRYAMWFSQGLFGMAASQIPMVNMWDDHDIIDGFGSYPHHFMKNPVFCGLGAVAFKYYMLFQHQSVPDETERQEESWLLGAAPGPYINQLSRNIFMFLGKNVAFLGLDCRTERMRDEVLSEDSYYKIFERCRREIRKGETKHLIVLLGVPIAYPRLNFLENLLTSRVMDPIKALGRTGMLGGFVNKFDGGVEILDDLDDHWTAKHHKAERNWFIQELQELAADKSVRVTILGGDVHLAAVGQFYSKKRLHIPKDRDHRYMPNIISSAIVNTPPPELMGDILNKRNKVHHLDEDTDEDMIPMFTHDVDGKPRNNHHLLPRRNWCSIREYRPGTTPPPTPSQRARSLDGSFAEEAHVRRTGSMTRNDFKPSNIIRRISGRGPPPSFYNDSRRQRSVSFDGTTNSRTGNLNQTTLPTAMATGSQPQLNRPAADPPRPNPFHRRPTGLSIKAARKGGPFDPDAGYDSDDPDNVAGAINLEHGLDVVLNLEVSQHDPAGITAPYRLLVPALEYHGPVKESVDELMKKRPAGAGFKSFFGSLGGSGDRKGLGRGERDSYIDSRDASPLSTEPRTSDHHMDTSHRRTRSRSRSRSRTRDLGGDGTFGPRERDTHVSNGVSRRPRSPPATQRPAPAPGEPNVEYGQGPIYGTNRNLQRADPAREGRYLSSDSLPQMHDNANPNTNVPRRSTSASMRSWDAEDDRGGLGNGRGRGFKDAFGEVKQELRGGLRALSAGLRRPSASRERGFVVERRGDRAVLGDRGIPGEEVGGAERVLNGGGVGGGAARTSMAQTRDYGGANEVEEQSGTAAKQHKRRGSGGWKVWR</sequence>
<feature type="compositionally biased region" description="Basic and acidic residues" evidence="1">
    <location>
        <begin position="240"/>
        <end position="250"/>
    </location>
</feature>
<evidence type="ECO:0000256" key="1">
    <source>
        <dbReference type="SAM" id="MobiDB-lite"/>
    </source>
</evidence>
<feature type="compositionally biased region" description="Basic and acidic residues" evidence="1">
    <location>
        <begin position="192"/>
        <end position="225"/>
    </location>
</feature>
<dbReference type="SUPFAM" id="SSF56300">
    <property type="entry name" value="Metallo-dependent phosphatases"/>
    <property type="match status" value="1"/>
</dbReference>
<feature type="region of interest" description="Disordered" evidence="1">
    <location>
        <begin position="1609"/>
        <end position="1673"/>
    </location>
</feature>
<feature type="region of interest" description="Disordered" evidence="1">
    <location>
        <begin position="1"/>
        <end position="455"/>
    </location>
</feature>
<gene>
    <name evidence="3" type="ORF">J3D65DRAFT_261751</name>
</gene>
<dbReference type="PANTHER" id="PTHR46689">
    <property type="entry name" value="MEMBRANE PROTEIN, PUTATIVE-RELATED"/>
    <property type="match status" value="1"/>
</dbReference>
<dbReference type="EMBL" id="JBBPEH010000003">
    <property type="protein sequence ID" value="KAK7540964.1"/>
    <property type="molecule type" value="Genomic_DNA"/>
</dbReference>
<feature type="compositionally biased region" description="Low complexity" evidence="1">
    <location>
        <begin position="21"/>
        <end position="31"/>
    </location>
</feature>
<dbReference type="Proteomes" id="UP001360953">
    <property type="component" value="Unassembled WGS sequence"/>
</dbReference>
<dbReference type="PANTHER" id="PTHR46689:SF1">
    <property type="entry name" value="PHOD-LIKE PHOSPHATASE DOMAIN-CONTAINING PROTEIN"/>
    <property type="match status" value="1"/>
</dbReference>
<feature type="compositionally biased region" description="Polar residues" evidence="1">
    <location>
        <begin position="74"/>
        <end position="89"/>
    </location>
</feature>
<proteinExistence type="predicted"/>
<feature type="region of interest" description="Disordered" evidence="1">
    <location>
        <begin position="1182"/>
        <end position="1203"/>
    </location>
</feature>
<protein>
    <recommendedName>
        <fullName evidence="2">PhoD-like phosphatase domain-containing protein</fullName>
    </recommendedName>
</protein>
<dbReference type="InterPro" id="IPR043904">
    <property type="entry name" value="PhoD_2-like"/>
</dbReference>
<feature type="region of interest" description="Disordered" evidence="1">
    <location>
        <begin position="1384"/>
        <end position="1560"/>
    </location>
</feature>
<dbReference type="RefSeq" id="XP_066657895.1">
    <property type="nucleotide sequence ID" value="XM_066794883.1"/>
</dbReference>
<organism evidence="3 4">
    <name type="scientific">Phyllosticta citribraziliensis</name>
    <dbReference type="NCBI Taxonomy" id="989973"/>
    <lineage>
        <taxon>Eukaryota</taxon>
        <taxon>Fungi</taxon>
        <taxon>Dikarya</taxon>
        <taxon>Ascomycota</taxon>
        <taxon>Pezizomycotina</taxon>
        <taxon>Dothideomycetes</taxon>
        <taxon>Dothideomycetes incertae sedis</taxon>
        <taxon>Botryosphaeriales</taxon>
        <taxon>Phyllostictaceae</taxon>
        <taxon>Phyllosticta</taxon>
    </lineage>
</organism>
<feature type="compositionally biased region" description="Polar residues" evidence="1">
    <location>
        <begin position="1249"/>
        <end position="1280"/>
    </location>
</feature>
<reference evidence="3 4" key="1">
    <citation type="submission" date="2024-04" db="EMBL/GenBank/DDBJ databases">
        <title>Phyllosticta paracitricarpa is synonymous to the EU quarantine fungus P. citricarpa based on phylogenomic analyses.</title>
        <authorList>
            <consortium name="Lawrence Berkeley National Laboratory"/>
            <person name="Van ingen-buijs V.A."/>
            <person name="Van westerhoven A.C."/>
            <person name="Haridas S."/>
            <person name="Skiadas P."/>
            <person name="Martin F."/>
            <person name="Groenewald J.Z."/>
            <person name="Crous P.W."/>
            <person name="Seidl M.F."/>
        </authorList>
    </citation>
    <scope>NUCLEOTIDE SEQUENCE [LARGE SCALE GENOMIC DNA]</scope>
    <source>
        <strain evidence="3 4">CPC 17464</strain>
    </source>
</reference>
<dbReference type="InterPro" id="IPR029052">
    <property type="entry name" value="Metallo-depent_PP-like"/>
</dbReference>
<dbReference type="InterPro" id="IPR038607">
    <property type="entry name" value="PhoD-like_sf"/>
</dbReference>
<evidence type="ECO:0000313" key="3">
    <source>
        <dbReference type="EMBL" id="KAK7540964.1"/>
    </source>
</evidence>
<feature type="compositionally biased region" description="Basic and acidic residues" evidence="1">
    <location>
        <begin position="390"/>
        <end position="399"/>
    </location>
</feature>
<feature type="compositionally biased region" description="Basic and acidic residues" evidence="1">
    <location>
        <begin position="264"/>
        <end position="273"/>
    </location>
</feature>
<evidence type="ECO:0000259" key="2">
    <source>
        <dbReference type="Pfam" id="PF19050"/>
    </source>
</evidence>
<feature type="compositionally biased region" description="Basic and acidic residues" evidence="1">
    <location>
        <begin position="1423"/>
        <end position="1433"/>
    </location>
</feature>
<feature type="compositionally biased region" description="Polar residues" evidence="1">
    <location>
        <begin position="1517"/>
        <end position="1543"/>
    </location>
</feature>
<feature type="compositionally biased region" description="Basic and acidic residues" evidence="1">
    <location>
        <begin position="1396"/>
        <end position="1414"/>
    </location>
</feature>
<comment type="caution">
    <text evidence="3">The sequence shown here is derived from an EMBL/GenBank/DDBJ whole genome shotgun (WGS) entry which is preliminary data.</text>
</comment>
<dbReference type="GeneID" id="92027789"/>
<dbReference type="CDD" id="cd07389">
    <property type="entry name" value="MPP_PhoD"/>
    <property type="match status" value="1"/>
</dbReference>
<name>A0ABR1M1V0_9PEZI</name>
<keyword evidence="4" id="KW-1185">Reference proteome</keyword>
<dbReference type="Gene3D" id="3.60.21.70">
    <property type="entry name" value="PhoD-like phosphatase"/>
    <property type="match status" value="1"/>
</dbReference>
<evidence type="ECO:0000313" key="4">
    <source>
        <dbReference type="Proteomes" id="UP001360953"/>
    </source>
</evidence>
<feature type="domain" description="PhoD-like phosphatase" evidence="2">
    <location>
        <begin position="1028"/>
        <end position="1187"/>
    </location>
</feature>
<dbReference type="InterPro" id="IPR018946">
    <property type="entry name" value="PhoD-like_MPP"/>
</dbReference>
<dbReference type="Pfam" id="PF19050">
    <property type="entry name" value="PhoD_2"/>
    <property type="match status" value="2"/>
</dbReference>
<feature type="compositionally biased region" description="Basic and acidic residues" evidence="1">
    <location>
        <begin position="419"/>
        <end position="436"/>
    </location>
</feature>
<feature type="compositionally biased region" description="Basic residues" evidence="1">
    <location>
        <begin position="1434"/>
        <end position="1444"/>
    </location>
</feature>